<evidence type="ECO:0000313" key="2">
    <source>
        <dbReference type="Proteomes" id="UP001205890"/>
    </source>
</evidence>
<comment type="caution">
    <text evidence="1">The sequence shown here is derived from an EMBL/GenBank/DDBJ whole genome shotgun (WGS) entry which is preliminary data.</text>
</comment>
<protein>
    <submittedName>
        <fullName evidence="1">Uncharacterized protein</fullName>
    </submittedName>
</protein>
<dbReference type="EMBL" id="JANCLU010000003">
    <property type="protein sequence ID" value="MCP8937814.1"/>
    <property type="molecule type" value="Genomic_DNA"/>
</dbReference>
<name>A0ABT1L8K5_9HYPH</name>
<gene>
    <name evidence="1" type="ORF">NK718_04750</name>
</gene>
<reference evidence="1 2" key="1">
    <citation type="submission" date="2022-07" db="EMBL/GenBank/DDBJ databases">
        <authorList>
            <person name="Li W.-J."/>
            <person name="Deng Q.-Q."/>
        </authorList>
    </citation>
    <scope>NUCLEOTIDE SEQUENCE [LARGE SCALE GENOMIC DNA]</scope>
    <source>
        <strain evidence="1 2">SYSU M60028</strain>
    </source>
</reference>
<keyword evidence="2" id="KW-1185">Reference proteome</keyword>
<dbReference type="Proteomes" id="UP001205890">
    <property type="component" value="Unassembled WGS sequence"/>
</dbReference>
<proteinExistence type="predicted"/>
<organism evidence="1 2">
    <name type="scientific">Alsobacter ponti</name>
    <dbReference type="NCBI Taxonomy" id="2962936"/>
    <lineage>
        <taxon>Bacteria</taxon>
        <taxon>Pseudomonadati</taxon>
        <taxon>Pseudomonadota</taxon>
        <taxon>Alphaproteobacteria</taxon>
        <taxon>Hyphomicrobiales</taxon>
        <taxon>Alsobacteraceae</taxon>
        <taxon>Alsobacter</taxon>
    </lineage>
</organism>
<accession>A0ABT1L8K5</accession>
<sequence length="138" mass="15574">MRINVAFTIFAQVWRMARLKAFSLVALVPLLAAWGTPDHQIRYSRDRGGSCAAMIPFYGPERLWTGHFAGGRPVEAEADRDFVDWRVADTCFFDRIDCETWLARVQRGWPMRPGFAWCATVEGGRTVVSPGAKGPLKR</sequence>
<evidence type="ECO:0000313" key="1">
    <source>
        <dbReference type="EMBL" id="MCP8937814.1"/>
    </source>
</evidence>